<accession>L1MBZ2</accession>
<evidence type="ECO:0000313" key="3">
    <source>
        <dbReference type="Proteomes" id="UP000010445"/>
    </source>
</evidence>
<comment type="caution">
    <text evidence="2">The sequence shown here is derived from an EMBL/GenBank/DDBJ whole genome shotgun (WGS) entry which is preliminary data.</text>
</comment>
<dbReference type="Proteomes" id="UP000010445">
    <property type="component" value="Unassembled WGS sequence"/>
</dbReference>
<evidence type="ECO:0000313" key="2">
    <source>
        <dbReference type="EMBL" id="EKX88550.1"/>
    </source>
</evidence>
<gene>
    <name evidence="2" type="ORF">HMPREF9997_02224</name>
</gene>
<dbReference type="HOGENOM" id="CLU_3134595_0_0_11"/>
<dbReference type="AlphaFoldDB" id="L1MBZ2"/>
<dbReference type="EMBL" id="AMEM01000037">
    <property type="protein sequence ID" value="EKX88550.1"/>
    <property type="molecule type" value="Genomic_DNA"/>
</dbReference>
<feature type="region of interest" description="Disordered" evidence="1">
    <location>
        <begin position="1"/>
        <end position="22"/>
    </location>
</feature>
<name>L1MBZ2_9CORY</name>
<organism evidence="2 3">
    <name type="scientific">Corynebacterium durum F0235</name>
    <dbReference type="NCBI Taxonomy" id="1035195"/>
    <lineage>
        <taxon>Bacteria</taxon>
        <taxon>Bacillati</taxon>
        <taxon>Actinomycetota</taxon>
        <taxon>Actinomycetes</taxon>
        <taxon>Mycobacteriales</taxon>
        <taxon>Corynebacteriaceae</taxon>
        <taxon>Corynebacterium</taxon>
    </lineage>
</organism>
<proteinExistence type="predicted"/>
<sequence>MTIPQPRHLPGTDKPTDRTGGRQKIMVANRFIQVIAENAGRYSWGIRCM</sequence>
<keyword evidence="3" id="KW-1185">Reference proteome</keyword>
<feature type="compositionally biased region" description="Basic and acidic residues" evidence="1">
    <location>
        <begin position="10"/>
        <end position="20"/>
    </location>
</feature>
<evidence type="ECO:0000256" key="1">
    <source>
        <dbReference type="SAM" id="MobiDB-lite"/>
    </source>
</evidence>
<reference evidence="2 3" key="1">
    <citation type="submission" date="2012-05" db="EMBL/GenBank/DDBJ databases">
        <authorList>
            <person name="Weinstock G."/>
            <person name="Sodergren E."/>
            <person name="Lobos E.A."/>
            <person name="Fulton L."/>
            <person name="Fulton R."/>
            <person name="Courtney L."/>
            <person name="Fronick C."/>
            <person name="O'Laughlin M."/>
            <person name="Godfrey J."/>
            <person name="Wilson R.M."/>
            <person name="Miner T."/>
            <person name="Farmer C."/>
            <person name="Delehaunty K."/>
            <person name="Cordes M."/>
            <person name="Minx P."/>
            <person name="Tomlinson C."/>
            <person name="Chen J."/>
            <person name="Wollam A."/>
            <person name="Pepin K.H."/>
            <person name="Bhonagiri V."/>
            <person name="Zhang X."/>
            <person name="Suruliraj S."/>
            <person name="Warren W."/>
            <person name="Mitreva M."/>
            <person name="Mardis E.R."/>
            <person name="Wilson R.K."/>
        </authorList>
    </citation>
    <scope>NUCLEOTIDE SEQUENCE [LARGE SCALE GENOMIC DNA]</scope>
    <source>
        <strain evidence="2 3">F0235</strain>
    </source>
</reference>
<protein>
    <submittedName>
        <fullName evidence="2">Uncharacterized protein</fullName>
    </submittedName>
</protein>